<sequence>MGWKREFKKMQKETKKASNLFDNSEDISSLILWERAMSSASHWKVDNLVIDISKFNGLIQEIIINQIMPDNISAYSWNLGSISIVEKFYAYPMASYFKETYNSISNRLGVYEATLIVLSCSKFSYYITKKFWKLFNYTFANKNINEIPLLRVFEVMQRTSLEALEGIIEKSFLLIDKRKLDPYKHHLLIEEIIDLGDDFTYHWSRMYDQVIDLTVETFIFQSKYGKPNNPSKSTVESDFFSVEDEDDFDDFFEKTKTLVFNDEVNDAFNYFGISKIAKPDEFKKIYRKMAKQFHPDLNSDQSSATEMKKINLFKEIVEKYYEKYEIF</sequence>
<dbReference type="SUPFAM" id="SSF46565">
    <property type="entry name" value="Chaperone J-domain"/>
    <property type="match status" value="1"/>
</dbReference>
<dbReference type="PATRIC" id="fig|362837.3.peg.181"/>
<dbReference type="Pfam" id="PF00226">
    <property type="entry name" value="DnaJ"/>
    <property type="match status" value="1"/>
</dbReference>
<gene>
    <name evidence="2" type="ORF">SCANT_v1c01800</name>
</gene>
<dbReference type="Proteomes" id="UP000063919">
    <property type="component" value="Chromosome"/>
</dbReference>
<dbReference type="OrthoDB" id="9779889at2"/>
<dbReference type="PROSITE" id="PS50076">
    <property type="entry name" value="DNAJ_2"/>
    <property type="match status" value="1"/>
</dbReference>
<reference evidence="2 3" key="1">
    <citation type="journal article" date="2015" name="Genome Announc.">
        <title>Complete Genome Sequence of Spiroplasma cantharicola CC-1T (DSM 21588), a Bacterium Isolated from Soldier Beetle (Cantharis carolinus).</title>
        <authorList>
            <person name="Lo W.S."/>
            <person name="Liu P.Y."/>
            <person name="Kuo C.H."/>
        </authorList>
    </citation>
    <scope>NUCLEOTIDE SEQUENCE [LARGE SCALE GENOMIC DNA]</scope>
    <source>
        <strain evidence="2 3">CC-1</strain>
    </source>
</reference>
<dbReference type="STRING" id="362837.SCANT_v1c01800"/>
<name>A0A0M4KBT4_9MOLU</name>
<feature type="domain" description="J" evidence="1">
    <location>
        <begin position="266"/>
        <end position="327"/>
    </location>
</feature>
<dbReference type="EMBL" id="CP012622">
    <property type="protein sequence ID" value="ALD66090.1"/>
    <property type="molecule type" value="Genomic_DNA"/>
</dbReference>
<accession>A0A0M4KBT4</accession>
<proteinExistence type="predicted"/>
<dbReference type="CDD" id="cd06257">
    <property type="entry name" value="DnaJ"/>
    <property type="match status" value="1"/>
</dbReference>
<dbReference type="AlphaFoldDB" id="A0A0M4KBT4"/>
<dbReference type="PRINTS" id="PR00625">
    <property type="entry name" value="JDOMAIN"/>
</dbReference>
<protein>
    <recommendedName>
        <fullName evidence="1">J domain-containing protein</fullName>
    </recommendedName>
</protein>
<dbReference type="InterPro" id="IPR036869">
    <property type="entry name" value="J_dom_sf"/>
</dbReference>
<dbReference type="KEGG" id="scj:SCANT_v1c01800"/>
<keyword evidence="3" id="KW-1185">Reference proteome</keyword>
<evidence type="ECO:0000313" key="2">
    <source>
        <dbReference type="EMBL" id="ALD66090.1"/>
    </source>
</evidence>
<dbReference type="Gene3D" id="1.10.287.110">
    <property type="entry name" value="DnaJ domain"/>
    <property type="match status" value="1"/>
</dbReference>
<dbReference type="RefSeq" id="WP_053945864.1">
    <property type="nucleotide sequence ID" value="NZ_CP012622.1"/>
</dbReference>
<organism evidence="2 3">
    <name type="scientific">Spiroplasma cantharicola</name>
    <dbReference type="NCBI Taxonomy" id="362837"/>
    <lineage>
        <taxon>Bacteria</taxon>
        <taxon>Bacillati</taxon>
        <taxon>Mycoplasmatota</taxon>
        <taxon>Mollicutes</taxon>
        <taxon>Entomoplasmatales</taxon>
        <taxon>Spiroplasmataceae</taxon>
        <taxon>Spiroplasma</taxon>
    </lineage>
</organism>
<evidence type="ECO:0000259" key="1">
    <source>
        <dbReference type="PROSITE" id="PS50076"/>
    </source>
</evidence>
<evidence type="ECO:0000313" key="3">
    <source>
        <dbReference type="Proteomes" id="UP000063919"/>
    </source>
</evidence>
<dbReference type="InterPro" id="IPR001623">
    <property type="entry name" value="DnaJ_domain"/>
</dbReference>